<dbReference type="EMBL" id="VFQX01000035">
    <property type="protein sequence ID" value="KAF0977133.1"/>
    <property type="molecule type" value="Genomic_DNA"/>
</dbReference>
<organism evidence="9 10">
    <name type="scientific">Naegleria fowleri</name>
    <name type="common">Brain eating amoeba</name>
    <dbReference type="NCBI Taxonomy" id="5763"/>
    <lineage>
        <taxon>Eukaryota</taxon>
        <taxon>Discoba</taxon>
        <taxon>Heterolobosea</taxon>
        <taxon>Tetramitia</taxon>
        <taxon>Eutetramitia</taxon>
        <taxon>Vahlkampfiidae</taxon>
        <taxon>Naegleria</taxon>
    </lineage>
</organism>
<dbReference type="SMART" id="SM00717">
    <property type="entry name" value="SANT"/>
    <property type="match status" value="1"/>
</dbReference>
<dbReference type="GO" id="GO:0003677">
    <property type="term" value="F:DNA binding"/>
    <property type="evidence" value="ECO:0007669"/>
    <property type="project" value="UniProtKB-KW"/>
</dbReference>
<feature type="domain" description="SANT" evidence="7">
    <location>
        <begin position="64"/>
        <end position="115"/>
    </location>
</feature>
<dbReference type="Proteomes" id="UP000444721">
    <property type="component" value="Unassembled WGS sequence"/>
</dbReference>
<dbReference type="CDD" id="cd00167">
    <property type="entry name" value="SANT"/>
    <property type="match status" value="1"/>
</dbReference>
<evidence type="ECO:0000256" key="2">
    <source>
        <dbReference type="ARBA" id="ARBA00023125"/>
    </source>
</evidence>
<dbReference type="GeneID" id="68111004"/>
<evidence type="ECO:0000256" key="1">
    <source>
        <dbReference type="ARBA" id="ARBA00023015"/>
    </source>
</evidence>
<dbReference type="VEuPathDB" id="AmoebaDB:FDP41_003786"/>
<keyword evidence="10" id="KW-1185">Reference proteome</keyword>
<evidence type="ECO:0000256" key="3">
    <source>
        <dbReference type="ARBA" id="ARBA00023163"/>
    </source>
</evidence>
<dbReference type="RefSeq" id="XP_044561846.1">
    <property type="nucleotide sequence ID" value="XM_044707128.1"/>
</dbReference>
<evidence type="ECO:0000256" key="5">
    <source>
        <dbReference type="SAM" id="MobiDB-lite"/>
    </source>
</evidence>
<evidence type="ECO:0000313" key="10">
    <source>
        <dbReference type="Proteomes" id="UP000444721"/>
    </source>
</evidence>
<name>A0A6A5BGW8_NAEFO</name>
<dbReference type="OrthoDB" id="118550at2759"/>
<dbReference type="NCBIfam" id="TIGR01557">
    <property type="entry name" value="myb_SHAQKYF"/>
    <property type="match status" value="1"/>
</dbReference>
<accession>A0A6A5BGW8</accession>
<protein>
    <submittedName>
        <fullName evidence="9">Uncharacterized protein</fullName>
    </submittedName>
</protein>
<dbReference type="InterPro" id="IPR006447">
    <property type="entry name" value="Myb_dom_plants"/>
</dbReference>
<dbReference type="VEuPathDB" id="AmoebaDB:NfTy_064410"/>
<feature type="domain" description="Myb-like" evidence="6">
    <location>
        <begin position="61"/>
        <end position="111"/>
    </location>
</feature>
<keyword evidence="3" id="KW-0804">Transcription</keyword>
<dbReference type="PROSITE" id="PS51294">
    <property type="entry name" value="HTH_MYB"/>
    <property type="match status" value="1"/>
</dbReference>
<dbReference type="InterPro" id="IPR001005">
    <property type="entry name" value="SANT/Myb"/>
</dbReference>
<evidence type="ECO:0000259" key="7">
    <source>
        <dbReference type="PROSITE" id="PS51293"/>
    </source>
</evidence>
<dbReference type="InterPro" id="IPR017884">
    <property type="entry name" value="SANT_dom"/>
</dbReference>
<keyword evidence="4" id="KW-0539">Nucleus</keyword>
<evidence type="ECO:0000259" key="8">
    <source>
        <dbReference type="PROSITE" id="PS51294"/>
    </source>
</evidence>
<dbReference type="PANTHER" id="PTHR12802:SF155">
    <property type="entry name" value="DEUBIQUITINASE MYSM1"/>
    <property type="match status" value="1"/>
</dbReference>
<dbReference type="Gene3D" id="1.10.10.60">
    <property type="entry name" value="Homeodomain-like"/>
    <property type="match status" value="1"/>
</dbReference>
<keyword evidence="1" id="KW-0805">Transcription regulation</keyword>
<reference evidence="9 10" key="1">
    <citation type="journal article" date="2019" name="Sci. Rep.">
        <title>Nanopore sequencing improves the draft genome of the human pathogenic amoeba Naegleria fowleri.</title>
        <authorList>
            <person name="Liechti N."/>
            <person name="Schurch N."/>
            <person name="Bruggmann R."/>
            <person name="Wittwer M."/>
        </authorList>
    </citation>
    <scope>NUCLEOTIDE SEQUENCE [LARGE SCALE GENOMIC DNA]</scope>
    <source>
        <strain evidence="9 10">ATCC 30894</strain>
    </source>
</reference>
<feature type="region of interest" description="Disordered" evidence="5">
    <location>
        <begin position="116"/>
        <end position="135"/>
    </location>
</feature>
<evidence type="ECO:0000259" key="6">
    <source>
        <dbReference type="PROSITE" id="PS50090"/>
    </source>
</evidence>
<dbReference type="SUPFAM" id="SSF46689">
    <property type="entry name" value="Homeodomain-like"/>
    <property type="match status" value="1"/>
</dbReference>
<feature type="region of interest" description="Disordered" evidence="5">
    <location>
        <begin position="219"/>
        <end position="248"/>
    </location>
</feature>
<dbReference type="InterPro" id="IPR009057">
    <property type="entry name" value="Homeodomain-like_sf"/>
</dbReference>
<dbReference type="AlphaFoldDB" id="A0A6A5BGW8"/>
<sequence length="555" mass="61539">MVSSSSSTKNKSTDDTAVRGASSPKKITKKNSSPSSPSITLAQPLEATLSQVLPKQRKEYTIQQKREKWSEEEHEKFLEAIRIHGRDWKKVEDFIGTKTRKQIRSHAQKHFEKMKKNGEEFPKPRAKRKSLKPYPSKKTNEIYNALSNDQIMSNLKKIPNEFFEKLISHHDVSETIRLIHLLVTASATNDDKDRSAAVKNFSEKERNLIRTVIHNATNLLSSSEKQQQESTTTTSTTTTTADSSNNNNNNHHLLFLTSLFTNFTDLLSSNASNTSITTTDSPTLSPCVSSFQHVCSSNESSTTQEEEEILVNSSYSSTPQTSTAAATSQMILPAVAFDQGMIVVLPGGASHIHQPSCEEVADDGYGLVFSSSSLAETSHHHYCVSPTTTNTTLSESDSSLDEFSPSLCSADDADDEKMTQLISDFTNRDHHDEFCAALMNPNHQQQPQFCTILPSPFSSNFYATSSSSTTPALYIPPALHLPHSDQAQHLHLNPIQMNHLLQNSLLMMNVVVEGGSNFENLLVEHIEPSSSSSSMMNDVLFDDSNLNVNSFFETL</sequence>
<dbReference type="PROSITE" id="PS51293">
    <property type="entry name" value="SANT"/>
    <property type="match status" value="1"/>
</dbReference>
<dbReference type="PROSITE" id="PS50090">
    <property type="entry name" value="MYB_LIKE"/>
    <property type="match status" value="1"/>
</dbReference>
<gene>
    <name evidence="9" type="ORF">FDP41_003786</name>
</gene>
<feature type="domain" description="HTH myb-type" evidence="8">
    <location>
        <begin position="65"/>
        <end position="115"/>
    </location>
</feature>
<feature type="region of interest" description="Disordered" evidence="5">
    <location>
        <begin position="1"/>
        <end position="42"/>
    </location>
</feature>
<evidence type="ECO:0000256" key="4">
    <source>
        <dbReference type="ARBA" id="ARBA00023242"/>
    </source>
</evidence>
<dbReference type="PANTHER" id="PTHR12802">
    <property type="entry name" value="SWI/SNF COMPLEX-RELATED"/>
    <property type="match status" value="1"/>
</dbReference>
<proteinExistence type="predicted"/>
<feature type="compositionally biased region" description="Polar residues" evidence="5">
    <location>
        <begin position="30"/>
        <end position="41"/>
    </location>
</feature>
<dbReference type="Pfam" id="PF00249">
    <property type="entry name" value="Myb_DNA-binding"/>
    <property type="match status" value="1"/>
</dbReference>
<dbReference type="VEuPathDB" id="AmoebaDB:NF0079190"/>
<comment type="caution">
    <text evidence="9">The sequence shown here is derived from an EMBL/GenBank/DDBJ whole genome shotgun (WGS) entry which is preliminary data.</text>
</comment>
<keyword evidence="2" id="KW-0238">DNA-binding</keyword>
<evidence type="ECO:0000313" key="9">
    <source>
        <dbReference type="EMBL" id="KAF0977133.1"/>
    </source>
</evidence>
<feature type="compositionally biased region" description="Low complexity" evidence="5">
    <location>
        <begin position="1"/>
        <end position="10"/>
    </location>
</feature>
<dbReference type="InterPro" id="IPR017930">
    <property type="entry name" value="Myb_dom"/>
</dbReference>